<accession>A0A0M4FTV5</accession>
<dbReference type="OrthoDB" id="1645838at2"/>
<dbReference type="GO" id="GO:0016787">
    <property type="term" value="F:hydrolase activity"/>
    <property type="evidence" value="ECO:0007669"/>
    <property type="project" value="UniProtKB-KW"/>
</dbReference>
<evidence type="ECO:0000256" key="3">
    <source>
        <dbReference type="ARBA" id="ARBA00023004"/>
    </source>
</evidence>
<gene>
    <name evidence="6" type="ORF">AM592_19865</name>
</gene>
<dbReference type="Pfam" id="PF00149">
    <property type="entry name" value="Metallophos"/>
    <property type="match status" value="1"/>
</dbReference>
<dbReference type="PATRIC" id="fig|1441095.3.peg.4393"/>
<name>A0A0M4FTV5_9BACI</name>
<feature type="domain" description="Calcineurin-like phosphoesterase" evidence="5">
    <location>
        <begin position="1"/>
        <end position="195"/>
    </location>
</feature>
<dbReference type="GO" id="GO:0046872">
    <property type="term" value="F:metal ion binding"/>
    <property type="evidence" value="ECO:0007669"/>
    <property type="project" value="UniProtKB-KW"/>
</dbReference>
<dbReference type="RefSeq" id="WP_053605387.1">
    <property type="nucleotide sequence ID" value="NZ_CP012600.1"/>
</dbReference>
<reference evidence="6 7" key="2">
    <citation type="journal article" date="2016" name="Int. J. Syst. Evol. Microbiol.">
        <title>Bacillus gobiensis sp. nov., isolated from a soil sample.</title>
        <authorList>
            <person name="Liu B."/>
            <person name="Liu G.H."/>
            <person name="Cetin S."/>
            <person name="Schumann P."/>
            <person name="Pan Z.Z."/>
            <person name="Chen Q.Q."/>
        </authorList>
    </citation>
    <scope>NUCLEOTIDE SEQUENCE [LARGE SCALE GENOMIC DNA]</scope>
    <source>
        <strain evidence="6 7">FJAT-4402</strain>
    </source>
</reference>
<keyword evidence="2" id="KW-0378">Hydrolase</keyword>
<evidence type="ECO:0000259" key="5">
    <source>
        <dbReference type="Pfam" id="PF00149"/>
    </source>
</evidence>
<dbReference type="AlphaFoldDB" id="A0A0M4FTV5"/>
<dbReference type="InterPro" id="IPR050884">
    <property type="entry name" value="CNP_phosphodiesterase-III"/>
</dbReference>
<dbReference type="EMBL" id="CP012600">
    <property type="protein sequence ID" value="ALC83535.1"/>
    <property type="molecule type" value="Genomic_DNA"/>
</dbReference>
<evidence type="ECO:0000256" key="1">
    <source>
        <dbReference type="ARBA" id="ARBA00022723"/>
    </source>
</evidence>
<evidence type="ECO:0000313" key="7">
    <source>
        <dbReference type="Proteomes" id="UP000067625"/>
    </source>
</evidence>
<organism evidence="6 7">
    <name type="scientific">Bacillus gobiensis</name>
    <dbReference type="NCBI Taxonomy" id="1441095"/>
    <lineage>
        <taxon>Bacteria</taxon>
        <taxon>Bacillati</taxon>
        <taxon>Bacillota</taxon>
        <taxon>Bacilli</taxon>
        <taxon>Bacillales</taxon>
        <taxon>Bacillaceae</taxon>
        <taxon>Bacillus</taxon>
    </lineage>
</organism>
<dbReference type="STRING" id="1441095.AM592_19865"/>
<dbReference type="Proteomes" id="UP000067625">
    <property type="component" value="Chromosome"/>
</dbReference>
<keyword evidence="3" id="KW-0408">Iron</keyword>
<evidence type="ECO:0000313" key="6">
    <source>
        <dbReference type="EMBL" id="ALC83535.1"/>
    </source>
</evidence>
<keyword evidence="7" id="KW-1185">Reference proteome</keyword>
<protein>
    <submittedName>
        <fullName evidence="6">Metallophosphoesterase</fullName>
    </submittedName>
</protein>
<evidence type="ECO:0000256" key="4">
    <source>
        <dbReference type="ARBA" id="ARBA00025742"/>
    </source>
</evidence>
<dbReference type="PANTHER" id="PTHR42988:SF2">
    <property type="entry name" value="CYCLIC NUCLEOTIDE PHOSPHODIESTERASE CBUA0032-RELATED"/>
    <property type="match status" value="1"/>
</dbReference>
<dbReference type="InterPro" id="IPR029052">
    <property type="entry name" value="Metallo-depent_PP-like"/>
</dbReference>
<evidence type="ECO:0000256" key="2">
    <source>
        <dbReference type="ARBA" id="ARBA00022801"/>
    </source>
</evidence>
<keyword evidence="1" id="KW-0479">Metal-binding</keyword>
<reference evidence="7" key="1">
    <citation type="submission" date="2015-08" db="EMBL/GenBank/DDBJ databases">
        <title>Genome sequencing project for genomic taxonomy and phylogenomics of Bacillus-like bacteria.</title>
        <authorList>
            <person name="Liu B."/>
            <person name="Wang J."/>
            <person name="Zhu Y."/>
            <person name="Liu G."/>
            <person name="Chen Q."/>
            <person name="Chen Z."/>
            <person name="Lan J."/>
            <person name="Che J."/>
            <person name="Ge C."/>
            <person name="Shi H."/>
            <person name="Pan Z."/>
            <person name="Liu X."/>
        </authorList>
    </citation>
    <scope>NUCLEOTIDE SEQUENCE [LARGE SCALE GENOMIC DNA]</scope>
    <source>
        <strain evidence="7">FJAT-4402</strain>
    </source>
</reference>
<proteinExistence type="inferred from homology"/>
<dbReference type="InterPro" id="IPR004843">
    <property type="entry name" value="Calcineurin-like_PHP"/>
</dbReference>
<sequence length="281" mass="32301">MKVVLMGDLHYPEIEDSVSDVLNARAAFYQMFIDRFLEIDADLHVSIGDLTNFGHATELQEIYKLLRRKERNFYHALGNHDLYAQTREEVLTITGQPRYHSIVTDEAVFAFLDTAKEMDFEDWGGHIDDEQLQWFENVVKDSGSKPLLVFAHHPIYNTTKNSDKEKGSIHPSIDMWRILDQKEGVGVYLNGHTHCDSIVNQKNWTFVQTSAVLDQHAFRLIEIEKDEIVISSLDITDQDIIDNAPIIYNHINHFTHSPAARGEEADRECRISLLPVVDHTS</sequence>
<dbReference type="SUPFAM" id="SSF56300">
    <property type="entry name" value="Metallo-dependent phosphatases"/>
    <property type="match status" value="1"/>
</dbReference>
<comment type="similarity">
    <text evidence="4">Belongs to the cyclic nucleotide phosphodiesterase class-III family.</text>
</comment>
<dbReference type="PANTHER" id="PTHR42988">
    <property type="entry name" value="PHOSPHOHYDROLASE"/>
    <property type="match status" value="1"/>
</dbReference>
<dbReference type="Gene3D" id="3.60.21.10">
    <property type="match status" value="1"/>
</dbReference>